<proteinExistence type="predicted"/>
<evidence type="ECO:0008006" key="3">
    <source>
        <dbReference type="Google" id="ProtNLM"/>
    </source>
</evidence>
<dbReference type="Proteomes" id="UP001597380">
    <property type="component" value="Unassembled WGS sequence"/>
</dbReference>
<organism evidence="1 2">
    <name type="scientific">Corallincola platygyrae</name>
    <dbReference type="NCBI Taxonomy" id="1193278"/>
    <lineage>
        <taxon>Bacteria</taxon>
        <taxon>Pseudomonadati</taxon>
        <taxon>Pseudomonadota</taxon>
        <taxon>Gammaproteobacteria</taxon>
        <taxon>Alteromonadales</taxon>
        <taxon>Psychromonadaceae</taxon>
        <taxon>Corallincola</taxon>
    </lineage>
</organism>
<name>A0ABW4XQ76_9GAMM</name>
<sequence>MAKNSISRRTFILSMLGAGVAISFGSVLYTDRDLVTRHQSKLFDPHQETALRAFIPIILDGVISKKAETRQAQVDRIVLQMELALQYLPSFSRDQFLDLLSHLSRRLTRWALAGQWTQLSELSVAQRIEILQSWRHSFISLLQQAYQGLRELVLASWYGSSEHWAPLKYNKPAWVVPGR</sequence>
<gene>
    <name evidence="1" type="ORF">ACFSJ3_11655</name>
</gene>
<reference evidence="2" key="1">
    <citation type="journal article" date="2019" name="Int. J. Syst. Evol. Microbiol.">
        <title>The Global Catalogue of Microorganisms (GCM) 10K type strain sequencing project: providing services to taxonomists for standard genome sequencing and annotation.</title>
        <authorList>
            <consortium name="The Broad Institute Genomics Platform"/>
            <consortium name="The Broad Institute Genome Sequencing Center for Infectious Disease"/>
            <person name="Wu L."/>
            <person name="Ma J."/>
        </authorList>
    </citation>
    <scope>NUCLEOTIDE SEQUENCE [LARGE SCALE GENOMIC DNA]</scope>
    <source>
        <strain evidence="2">CGMCC 1.10992</strain>
    </source>
</reference>
<evidence type="ECO:0000313" key="1">
    <source>
        <dbReference type="EMBL" id="MFD2096641.1"/>
    </source>
</evidence>
<keyword evidence="2" id="KW-1185">Reference proteome</keyword>
<evidence type="ECO:0000313" key="2">
    <source>
        <dbReference type="Proteomes" id="UP001597380"/>
    </source>
</evidence>
<comment type="caution">
    <text evidence="1">The sequence shown here is derived from an EMBL/GenBank/DDBJ whole genome shotgun (WGS) entry which is preliminary data.</text>
</comment>
<protein>
    <recommendedName>
        <fullName evidence="3">Twin-arginine translocation pathway signal protein</fullName>
    </recommendedName>
</protein>
<dbReference type="RefSeq" id="WP_345338969.1">
    <property type="nucleotide sequence ID" value="NZ_BAABLI010000008.1"/>
</dbReference>
<dbReference type="EMBL" id="JBHUHT010000012">
    <property type="protein sequence ID" value="MFD2096641.1"/>
    <property type="molecule type" value="Genomic_DNA"/>
</dbReference>
<accession>A0ABW4XQ76</accession>